<organism evidence="1 2">
    <name type="scientific">Stylonychia lemnae</name>
    <name type="common">Ciliate</name>
    <dbReference type="NCBI Taxonomy" id="5949"/>
    <lineage>
        <taxon>Eukaryota</taxon>
        <taxon>Sar</taxon>
        <taxon>Alveolata</taxon>
        <taxon>Ciliophora</taxon>
        <taxon>Intramacronucleata</taxon>
        <taxon>Spirotrichea</taxon>
        <taxon>Stichotrichia</taxon>
        <taxon>Sporadotrichida</taxon>
        <taxon>Oxytrichidae</taxon>
        <taxon>Stylonychinae</taxon>
        <taxon>Stylonychia</taxon>
    </lineage>
</organism>
<sequence>MDSRGEAINQKIQKKFETFIKQCERSSNNVVKGLEQKLSAQKEGSERVSEASIVNNVQSFFQQQKPILDNFETQQSLFLNYFESIDKIQLTYQEVNIDIQIQSEEILCSFNQTSFEDVNRVVTELPINIFAYSQKGQTKIIELKQVNDSIVRCTEKLIVNREVQYITVDQDRILCDDSVYSMNSLCVLDIIKFSDEIVGGIQIRPGKVIFGHNKSSKMSIWQWTGTKYQFLKKKQFYPTNGAITLMKAFPLREDCITVKCGDHQIKLFQINMIKFGLTQQTIICSGVKHIYDYRVISEDKMLLSTAGFVVYYDIKYQTKVNVFQTTETLSSLMIMPQSISNSTGLEYCLVDSQKKIQYFDLQEQGLKGSVEGMDGMRLIAQMSNEDPNSKKIIVMCQNKSGQLCLRQILKE</sequence>
<evidence type="ECO:0000313" key="1">
    <source>
        <dbReference type="EMBL" id="CDW76237.1"/>
    </source>
</evidence>
<evidence type="ECO:0000313" key="2">
    <source>
        <dbReference type="Proteomes" id="UP000039865"/>
    </source>
</evidence>
<gene>
    <name evidence="1" type="primary">Contig9737.g10418</name>
    <name evidence="1" type="ORF">STYLEM_5237</name>
</gene>
<proteinExistence type="predicted"/>
<dbReference type="InParanoid" id="A0A078A336"/>
<accession>A0A078A336</accession>
<protein>
    <submittedName>
        <fullName evidence="1">Uncharacterized protein</fullName>
    </submittedName>
</protein>
<dbReference type="AlphaFoldDB" id="A0A078A336"/>
<dbReference type="EMBL" id="CCKQ01005083">
    <property type="protein sequence ID" value="CDW76237.1"/>
    <property type="molecule type" value="Genomic_DNA"/>
</dbReference>
<dbReference type="SUPFAM" id="SSF50978">
    <property type="entry name" value="WD40 repeat-like"/>
    <property type="match status" value="1"/>
</dbReference>
<reference evidence="1 2" key="1">
    <citation type="submission" date="2014-06" db="EMBL/GenBank/DDBJ databases">
        <authorList>
            <person name="Swart Estienne"/>
        </authorList>
    </citation>
    <scope>NUCLEOTIDE SEQUENCE [LARGE SCALE GENOMIC DNA]</scope>
    <source>
        <strain evidence="1 2">130c</strain>
    </source>
</reference>
<keyword evidence="2" id="KW-1185">Reference proteome</keyword>
<dbReference type="InterPro" id="IPR036322">
    <property type="entry name" value="WD40_repeat_dom_sf"/>
</dbReference>
<name>A0A078A336_STYLE</name>
<dbReference type="Proteomes" id="UP000039865">
    <property type="component" value="Unassembled WGS sequence"/>
</dbReference>